<evidence type="ECO:0000313" key="1">
    <source>
        <dbReference type="EMBL" id="KAK1422906.1"/>
    </source>
</evidence>
<sequence>MLLGGRFKEWQPLAGVILVRAPQDRLSSVGAHIAPSMGRPCVMCMYACRGVIPESLAAEVVTEAVGGGGATAADDGGQKGKEVASYWGVPPSRVVKDDGSEWKWNCFRVAMGDVSSRFECVLVAAMGLFGGGGVVVEDGGGGGGGGGD</sequence>
<dbReference type="Proteomes" id="UP001229421">
    <property type="component" value="Unassembled WGS sequence"/>
</dbReference>
<organism evidence="1 2">
    <name type="scientific">Tagetes erecta</name>
    <name type="common">African marigold</name>
    <dbReference type="NCBI Taxonomy" id="13708"/>
    <lineage>
        <taxon>Eukaryota</taxon>
        <taxon>Viridiplantae</taxon>
        <taxon>Streptophyta</taxon>
        <taxon>Embryophyta</taxon>
        <taxon>Tracheophyta</taxon>
        <taxon>Spermatophyta</taxon>
        <taxon>Magnoliopsida</taxon>
        <taxon>eudicotyledons</taxon>
        <taxon>Gunneridae</taxon>
        <taxon>Pentapetalae</taxon>
        <taxon>asterids</taxon>
        <taxon>campanulids</taxon>
        <taxon>Asterales</taxon>
        <taxon>Asteraceae</taxon>
        <taxon>Asteroideae</taxon>
        <taxon>Heliantheae alliance</taxon>
        <taxon>Tageteae</taxon>
        <taxon>Tagetes</taxon>
    </lineage>
</organism>
<proteinExistence type="predicted"/>
<name>A0AAD8KKQ2_TARER</name>
<comment type="caution">
    <text evidence="1">The sequence shown here is derived from an EMBL/GenBank/DDBJ whole genome shotgun (WGS) entry which is preliminary data.</text>
</comment>
<dbReference type="AlphaFoldDB" id="A0AAD8KKQ2"/>
<dbReference type="EMBL" id="JAUHHV010000005">
    <property type="protein sequence ID" value="KAK1422906.1"/>
    <property type="molecule type" value="Genomic_DNA"/>
</dbReference>
<evidence type="ECO:0000313" key="2">
    <source>
        <dbReference type="Proteomes" id="UP001229421"/>
    </source>
</evidence>
<accession>A0AAD8KKQ2</accession>
<reference evidence="1" key="1">
    <citation type="journal article" date="2023" name="bioRxiv">
        <title>Improved chromosome-level genome assembly for marigold (Tagetes erecta).</title>
        <authorList>
            <person name="Jiang F."/>
            <person name="Yuan L."/>
            <person name="Wang S."/>
            <person name="Wang H."/>
            <person name="Xu D."/>
            <person name="Wang A."/>
            <person name="Fan W."/>
        </authorList>
    </citation>
    <scope>NUCLEOTIDE SEQUENCE</scope>
    <source>
        <strain evidence="1">WSJ</strain>
        <tissue evidence="1">Leaf</tissue>
    </source>
</reference>
<keyword evidence="2" id="KW-1185">Reference proteome</keyword>
<gene>
    <name evidence="1" type="ORF">QVD17_18195</name>
</gene>
<protein>
    <submittedName>
        <fullName evidence="1">Uncharacterized protein</fullName>
    </submittedName>
</protein>